<dbReference type="Pfam" id="PF13434">
    <property type="entry name" value="Lys_Orn_oxgnase"/>
    <property type="match status" value="1"/>
</dbReference>
<evidence type="ECO:0000256" key="9">
    <source>
        <dbReference type="ARBA" id="ARBA00023002"/>
    </source>
</evidence>
<sequence>MSTEERDFIAIGLGPFNLGLACLTEPIDDLDGVFLERKEEVDWHPGMLLPGTTMQVPFMADLVTMADPTSPYSFLNYLKQEERLYPFYIRESFFPLRSEYQTYLKWAASRLSNLRFRHDVHRVTHADGLYTVHADTPEGERTYRAPRLVLGTGPAPYVPESFAPVADKVVHSGDYLHRRAEIQEGRSVTVVGSGQSAAEIYRDLLGDAVDGGYTVDWVTRSPRFFPMEYTKLTLELTSPEYVDYFHALPGSERDRLNRDQKSLYKGINGELIDEIYELLYQLDHDHGSVPTRLWTNSEVTATAAGPAGAKLSVRHVEQERDFALDTEHIVACTGYSYAIPGFLDPVRDRFRIDERGRFEAHRDYTVDADRSVFVQNAELATHGFVSPDLGMAAYRNAHLVRTMTGKEHYPIERRIAFQEFGTGENR</sequence>
<evidence type="ECO:0000313" key="16">
    <source>
        <dbReference type="EMBL" id="MFC4337728.1"/>
    </source>
</evidence>
<keyword evidence="7" id="KW-0274">FAD</keyword>
<dbReference type="PANTHER" id="PTHR42802:SF1">
    <property type="entry name" value="L-ORNITHINE N(5)-MONOOXYGENASE"/>
    <property type="match status" value="1"/>
</dbReference>
<comment type="caution">
    <text evidence="16">The sequence shown here is derived from an EMBL/GenBank/DDBJ whole genome shotgun (WGS) entry which is preliminary data.</text>
</comment>
<evidence type="ECO:0000256" key="4">
    <source>
        <dbReference type="ARBA" id="ARBA00013076"/>
    </source>
</evidence>
<evidence type="ECO:0000256" key="8">
    <source>
        <dbReference type="ARBA" id="ARBA00022857"/>
    </source>
</evidence>
<dbReference type="SUPFAM" id="SSF51905">
    <property type="entry name" value="FAD/NAD(P)-binding domain"/>
    <property type="match status" value="2"/>
</dbReference>
<protein>
    <recommendedName>
        <fullName evidence="5">L-lysine N6-monooxygenase MbtG</fullName>
        <ecNumber evidence="4">1.14.13.59</ecNumber>
    </recommendedName>
    <alternativeName>
        <fullName evidence="14">Lysine 6-N-hydroxylase</fullName>
    </alternativeName>
    <alternativeName>
        <fullName evidence="13">Lysine N6-hydroxylase</fullName>
    </alternativeName>
    <alternativeName>
        <fullName evidence="11">Lysine-N-oxygenase</fullName>
    </alternativeName>
    <alternativeName>
        <fullName evidence="12">Mycobactin synthase protein G</fullName>
    </alternativeName>
</protein>
<comment type="cofactor">
    <cofactor evidence="1">
        <name>FAD</name>
        <dbReference type="ChEBI" id="CHEBI:57692"/>
    </cofactor>
</comment>
<evidence type="ECO:0000256" key="7">
    <source>
        <dbReference type="ARBA" id="ARBA00022827"/>
    </source>
</evidence>
<evidence type="ECO:0000256" key="11">
    <source>
        <dbReference type="ARBA" id="ARBA00029939"/>
    </source>
</evidence>
<dbReference type="InterPro" id="IPR025700">
    <property type="entry name" value="Lys/Orn_oxygenase"/>
</dbReference>
<evidence type="ECO:0000256" key="2">
    <source>
        <dbReference type="ARBA" id="ARBA00004924"/>
    </source>
</evidence>
<gene>
    <name evidence="16" type="ORF">ACFPET_21265</name>
</gene>
<proteinExistence type="inferred from homology"/>
<evidence type="ECO:0000256" key="12">
    <source>
        <dbReference type="ARBA" id="ARBA00031158"/>
    </source>
</evidence>
<dbReference type="InterPro" id="IPR036188">
    <property type="entry name" value="FAD/NAD-bd_sf"/>
</dbReference>
<dbReference type="Gene3D" id="3.50.50.60">
    <property type="entry name" value="FAD/NAD(P)-binding domain"/>
    <property type="match status" value="1"/>
</dbReference>
<keyword evidence="10" id="KW-0503">Monooxygenase</keyword>
<keyword evidence="9" id="KW-0560">Oxidoreductase</keyword>
<dbReference type="EMBL" id="JBHSDK010000058">
    <property type="protein sequence ID" value="MFC4337728.1"/>
    <property type="molecule type" value="Genomic_DNA"/>
</dbReference>
<name>A0ABV8U4Y5_9ACTN</name>
<dbReference type="RefSeq" id="WP_380625002.1">
    <property type="nucleotide sequence ID" value="NZ_JBHSDK010000058.1"/>
</dbReference>
<evidence type="ECO:0000256" key="6">
    <source>
        <dbReference type="ARBA" id="ARBA00022630"/>
    </source>
</evidence>
<dbReference type="Proteomes" id="UP001595823">
    <property type="component" value="Unassembled WGS sequence"/>
</dbReference>
<accession>A0ABV8U4Y5</accession>
<dbReference type="EC" id="1.14.13.59" evidence="4"/>
<evidence type="ECO:0000256" key="13">
    <source>
        <dbReference type="ARBA" id="ARBA00032493"/>
    </source>
</evidence>
<keyword evidence="6" id="KW-0285">Flavoprotein</keyword>
<comment type="pathway">
    <text evidence="2">Siderophore biosynthesis.</text>
</comment>
<evidence type="ECO:0000256" key="15">
    <source>
        <dbReference type="ARBA" id="ARBA00048407"/>
    </source>
</evidence>
<dbReference type="PANTHER" id="PTHR42802">
    <property type="entry name" value="MONOOXYGENASE"/>
    <property type="match status" value="1"/>
</dbReference>
<comment type="catalytic activity">
    <reaction evidence="15">
        <text>L-lysine + NADPH + O2 = N(6)-hydroxy-L-lysine + NADP(+) + H2O</text>
        <dbReference type="Rhea" id="RHEA:23228"/>
        <dbReference type="ChEBI" id="CHEBI:15377"/>
        <dbReference type="ChEBI" id="CHEBI:15379"/>
        <dbReference type="ChEBI" id="CHEBI:32551"/>
        <dbReference type="ChEBI" id="CHEBI:57783"/>
        <dbReference type="ChEBI" id="CHEBI:57820"/>
        <dbReference type="ChEBI" id="CHEBI:58349"/>
        <dbReference type="EC" id="1.14.13.59"/>
    </reaction>
</comment>
<evidence type="ECO:0000313" key="17">
    <source>
        <dbReference type="Proteomes" id="UP001595823"/>
    </source>
</evidence>
<dbReference type="PROSITE" id="PS51257">
    <property type="entry name" value="PROKAR_LIPOPROTEIN"/>
    <property type="match status" value="1"/>
</dbReference>
<evidence type="ECO:0000256" key="1">
    <source>
        <dbReference type="ARBA" id="ARBA00001974"/>
    </source>
</evidence>
<evidence type="ECO:0000256" key="3">
    <source>
        <dbReference type="ARBA" id="ARBA00007588"/>
    </source>
</evidence>
<evidence type="ECO:0000256" key="10">
    <source>
        <dbReference type="ARBA" id="ARBA00023033"/>
    </source>
</evidence>
<keyword evidence="8" id="KW-0521">NADP</keyword>
<keyword evidence="17" id="KW-1185">Reference proteome</keyword>
<organism evidence="16 17">
    <name type="scientific">Salininema proteolyticum</name>
    <dbReference type="NCBI Taxonomy" id="1607685"/>
    <lineage>
        <taxon>Bacteria</taxon>
        <taxon>Bacillati</taxon>
        <taxon>Actinomycetota</taxon>
        <taxon>Actinomycetes</taxon>
        <taxon>Glycomycetales</taxon>
        <taxon>Glycomycetaceae</taxon>
        <taxon>Salininema</taxon>
    </lineage>
</organism>
<evidence type="ECO:0000256" key="14">
    <source>
        <dbReference type="ARBA" id="ARBA00032738"/>
    </source>
</evidence>
<comment type="similarity">
    <text evidence="3">Belongs to the lysine N(6)-hydroxylase/L-ornithine N(5)-oxygenase family.</text>
</comment>
<reference evidence="17" key="1">
    <citation type="journal article" date="2019" name="Int. J. Syst. Evol. Microbiol.">
        <title>The Global Catalogue of Microorganisms (GCM) 10K type strain sequencing project: providing services to taxonomists for standard genome sequencing and annotation.</title>
        <authorList>
            <consortium name="The Broad Institute Genomics Platform"/>
            <consortium name="The Broad Institute Genome Sequencing Center for Infectious Disease"/>
            <person name="Wu L."/>
            <person name="Ma J."/>
        </authorList>
    </citation>
    <scope>NUCLEOTIDE SEQUENCE [LARGE SCALE GENOMIC DNA]</scope>
    <source>
        <strain evidence="17">IBRC-M 10908</strain>
    </source>
</reference>
<evidence type="ECO:0000256" key="5">
    <source>
        <dbReference type="ARBA" id="ARBA00016406"/>
    </source>
</evidence>